<dbReference type="EMBL" id="OU466862">
    <property type="protein sequence ID" value="CAH2072933.1"/>
    <property type="molecule type" value="Genomic_DNA"/>
</dbReference>
<feature type="compositionally biased region" description="Acidic residues" evidence="1">
    <location>
        <begin position="596"/>
        <end position="626"/>
    </location>
</feature>
<proteinExistence type="predicted"/>
<feature type="non-terminal residue" evidence="2">
    <location>
        <position position="667"/>
    </location>
</feature>
<evidence type="ECO:0008006" key="4">
    <source>
        <dbReference type="Google" id="ProtNLM"/>
    </source>
</evidence>
<organism evidence="2 3">
    <name type="scientific">Thlaspi arvense</name>
    <name type="common">Field penny-cress</name>
    <dbReference type="NCBI Taxonomy" id="13288"/>
    <lineage>
        <taxon>Eukaryota</taxon>
        <taxon>Viridiplantae</taxon>
        <taxon>Streptophyta</taxon>
        <taxon>Embryophyta</taxon>
        <taxon>Tracheophyta</taxon>
        <taxon>Spermatophyta</taxon>
        <taxon>Magnoliopsida</taxon>
        <taxon>eudicotyledons</taxon>
        <taxon>Gunneridae</taxon>
        <taxon>Pentapetalae</taxon>
        <taxon>rosids</taxon>
        <taxon>malvids</taxon>
        <taxon>Brassicales</taxon>
        <taxon>Brassicaceae</taxon>
        <taxon>Thlaspideae</taxon>
        <taxon>Thlaspi</taxon>
    </lineage>
</organism>
<dbReference type="GO" id="GO:0000460">
    <property type="term" value="P:maturation of 5.8S rRNA"/>
    <property type="evidence" value="ECO:0007669"/>
    <property type="project" value="TreeGrafter"/>
</dbReference>
<evidence type="ECO:0000256" key="1">
    <source>
        <dbReference type="SAM" id="MobiDB-lite"/>
    </source>
</evidence>
<dbReference type="PANTHER" id="PTHR15002:SF0">
    <property type="entry name" value="RIBOSOMAL BIOGENESIS PROTEIN LAS1L"/>
    <property type="match status" value="1"/>
</dbReference>
<sequence>GVTSAVGSTRRLQHGHCNGNYALGGKKFSWTALFFSFRRVLFRDDDSSSSSMEALAGIEADIESYFNDQDQQRPSSDGCKQVPWLSWEEWDSVRESLFSSSPDRAASALQRVATWRSRGSLPAPVDVTCSLIEIQLKDGFIPRERQPADALYSEHLLQMLYCMGILRLVNCVIEKTRRRTEISIADAAKAIGIPRKLIDLRHEGSHRELPALSVLRDASDEALEWLKSYYWEPQKYQIPLKRDGTASIRREVKSKLRKLAFCFQLKKNPQFDSPLVKDKCSNKRIRKIVSSLVELYASFSAEISSVLLEFLLKALDSSKSAELQNQPGQDIRVFLDEWKPVILEFSNREPELLLTLLKAVLDIIQNNERRRYESDVHLTEKSAEEVSQAEQVPFLFAWLVGLLSGSKHFQRNSSLEVKSSSMFLMELIRKCLLLGTLGYELVLKSGFVLAEVVGGRVLKEKVTKLPLVDKSSASIPLKKSSTPVTTPTTLLEQEKNLDSAGKRLEFVKLQLSKKKGNDTDKTSNRWRKAKSWSPCPIGMLPRIIGSSGRLPLLDSQSIHSISKQAQGNDNVKRGADCVTQQLENSTCKKARKSPEDPESDDVTLETHEEDAEMDTEHADEESESETEGNLMLKDEEGSRGCLMIGGEWKRVEDGELLGMASTVKLCV</sequence>
<dbReference type="AlphaFoldDB" id="A0AAU9SWJ3"/>
<dbReference type="GO" id="GO:0000470">
    <property type="term" value="P:maturation of LSU-rRNA"/>
    <property type="evidence" value="ECO:0007669"/>
    <property type="project" value="TreeGrafter"/>
</dbReference>
<evidence type="ECO:0000313" key="3">
    <source>
        <dbReference type="Proteomes" id="UP000836841"/>
    </source>
</evidence>
<evidence type="ECO:0000313" key="2">
    <source>
        <dbReference type="EMBL" id="CAH2072933.1"/>
    </source>
</evidence>
<dbReference type="GO" id="GO:0030687">
    <property type="term" value="C:preribosome, large subunit precursor"/>
    <property type="evidence" value="ECO:0007669"/>
    <property type="project" value="TreeGrafter"/>
</dbReference>
<dbReference type="GO" id="GO:0004519">
    <property type="term" value="F:endonuclease activity"/>
    <property type="evidence" value="ECO:0007669"/>
    <property type="project" value="InterPro"/>
</dbReference>
<reference evidence="2 3" key="1">
    <citation type="submission" date="2022-03" db="EMBL/GenBank/DDBJ databases">
        <authorList>
            <person name="Nunn A."/>
            <person name="Chopra R."/>
            <person name="Nunn A."/>
            <person name="Contreras Garrido A."/>
        </authorList>
    </citation>
    <scope>NUCLEOTIDE SEQUENCE [LARGE SCALE GENOMIC DNA]</scope>
</reference>
<accession>A0AAU9SWJ3</accession>
<dbReference type="PANTHER" id="PTHR15002">
    <property type="entry name" value="RIBOSOMAL BIOGENESIS PROTEIN LAS1L"/>
    <property type="match status" value="1"/>
</dbReference>
<dbReference type="Proteomes" id="UP000836841">
    <property type="component" value="Chromosome 6"/>
</dbReference>
<dbReference type="InterPro" id="IPR007174">
    <property type="entry name" value="Las1"/>
</dbReference>
<dbReference type="Pfam" id="PF04031">
    <property type="entry name" value="Las1"/>
    <property type="match status" value="1"/>
</dbReference>
<feature type="region of interest" description="Disordered" evidence="1">
    <location>
        <begin position="584"/>
        <end position="636"/>
    </location>
</feature>
<feature type="non-terminal residue" evidence="2">
    <location>
        <position position="1"/>
    </location>
</feature>
<protein>
    <recommendedName>
        <fullName evidence="4">Las1-like family protein</fullName>
    </recommendedName>
</protein>
<name>A0AAU9SWJ3_THLAR</name>
<keyword evidence="3" id="KW-1185">Reference proteome</keyword>
<dbReference type="GO" id="GO:0090730">
    <property type="term" value="C:Las1 complex"/>
    <property type="evidence" value="ECO:0007669"/>
    <property type="project" value="InterPro"/>
</dbReference>
<gene>
    <name evidence="2" type="ORF">TAV2_LOCUS20385</name>
</gene>